<proteinExistence type="predicted"/>
<dbReference type="InterPro" id="IPR011037">
    <property type="entry name" value="Pyrv_Knase-like_insert_dom_sf"/>
</dbReference>
<dbReference type="InterPro" id="IPR005303">
    <property type="entry name" value="MOCOS_middle"/>
</dbReference>
<dbReference type="PANTHER" id="PTHR14237">
    <property type="entry name" value="MOLYBDOPTERIN COFACTOR SULFURASE MOSC"/>
    <property type="match status" value="1"/>
</dbReference>
<dbReference type="GO" id="GO:0030170">
    <property type="term" value="F:pyridoxal phosphate binding"/>
    <property type="evidence" value="ECO:0007669"/>
    <property type="project" value="InterPro"/>
</dbReference>
<organism evidence="2 3">
    <name type="scientific">Rhodoferax saidenbachensis</name>
    <dbReference type="NCBI Taxonomy" id="1484693"/>
    <lineage>
        <taxon>Bacteria</taxon>
        <taxon>Pseudomonadati</taxon>
        <taxon>Pseudomonadota</taxon>
        <taxon>Betaproteobacteria</taxon>
        <taxon>Burkholderiales</taxon>
        <taxon>Comamonadaceae</taxon>
        <taxon>Rhodoferax</taxon>
    </lineage>
</organism>
<dbReference type="Pfam" id="PF03473">
    <property type="entry name" value="MOSC"/>
    <property type="match status" value="1"/>
</dbReference>
<accession>A0A1P8KDH8</accession>
<sequence>MPQDVEAMDVQATVSRLFIYPVKSCAGIQVQQAVLQGTGLEWDRAWMVVDADGMFLSQRECARMVLVQPEITADALVLRAPGMQELGVGLQAQGDPRSVQVWDDTVQALDMGDAAALWFSDFLRYSGLRLVRFDPAVRRLSSPKWTQGVDAPNQFSDGFAVLVTTETAVEELNTRLQHADQGPVGVERFRPNVVLSGLDAHDEDHLDLLSFQELPAQSGQGLGAEMRLVKPCARCPIPNIDPHTAESSPAVSDALQTYRSDARLNGAITFGMNAMVVQGSGAVLRVGQAVGGSYAFAD</sequence>
<dbReference type="GO" id="GO:0003824">
    <property type="term" value="F:catalytic activity"/>
    <property type="evidence" value="ECO:0007669"/>
    <property type="project" value="InterPro"/>
</dbReference>
<dbReference type="SUPFAM" id="SSF50800">
    <property type="entry name" value="PK beta-barrel domain-like"/>
    <property type="match status" value="1"/>
</dbReference>
<dbReference type="SUPFAM" id="SSF141673">
    <property type="entry name" value="MOSC N-terminal domain-like"/>
    <property type="match status" value="1"/>
</dbReference>
<dbReference type="AlphaFoldDB" id="A0A1P8KDH8"/>
<name>A0A1P8KDH8_9BURK</name>
<evidence type="ECO:0000313" key="3">
    <source>
        <dbReference type="Proteomes" id="UP000186110"/>
    </source>
</evidence>
<dbReference type="Pfam" id="PF03476">
    <property type="entry name" value="MOSC_N"/>
    <property type="match status" value="1"/>
</dbReference>
<reference evidence="2 3" key="1">
    <citation type="submission" date="2017-01" db="EMBL/GenBank/DDBJ databases">
        <authorList>
            <person name="Mah S.A."/>
            <person name="Swanson W.J."/>
            <person name="Moy G.W."/>
            <person name="Vacquier V.D."/>
        </authorList>
    </citation>
    <scope>NUCLEOTIDE SEQUENCE [LARGE SCALE GENOMIC DNA]</scope>
    <source>
        <strain evidence="2 3">DSM 22694</strain>
    </source>
</reference>
<dbReference type="KEGG" id="rsb:RS694_16940"/>
<keyword evidence="3" id="KW-1185">Reference proteome</keyword>
<evidence type="ECO:0000313" key="2">
    <source>
        <dbReference type="EMBL" id="APW44054.1"/>
    </source>
</evidence>
<dbReference type="EMBL" id="CP019239">
    <property type="protein sequence ID" value="APW44054.1"/>
    <property type="molecule type" value="Genomic_DNA"/>
</dbReference>
<dbReference type="Proteomes" id="UP000186110">
    <property type="component" value="Chromosome"/>
</dbReference>
<dbReference type="GO" id="GO:0030151">
    <property type="term" value="F:molybdenum ion binding"/>
    <property type="evidence" value="ECO:0007669"/>
    <property type="project" value="InterPro"/>
</dbReference>
<protein>
    <submittedName>
        <fullName evidence="2">MOSC domain-containing protein</fullName>
    </submittedName>
</protein>
<dbReference type="InterPro" id="IPR005302">
    <property type="entry name" value="MoCF_Sase_C"/>
</dbReference>
<dbReference type="STRING" id="1484693.RS694_16940"/>
<dbReference type="PROSITE" id="PS51340">
    <property type="entry name" value="MOSC"/>
    <property type="match status" value="1"/>
</dbReference>
<dbReference type="PANTHER" id="PTHR14237:SF19">
    <property type="entry name" value="MITOCHONDRIAL AMIDOXIME REDUCING COMPONENT 1"/>
    <property type="match status" value="1"/>
</dbReference>
<dbReference type="eggNOG" id="COG3217">
    <property type="taxonomic scope" value="Bacteria"/>
</dbReference>
<gene>
    <name evidence="2" type="ORF">RS694_16940</name>
</gene>
<feature type="domain" description="MOSC" evidence="1">
    <location>
        <begin position="134"/>
        <end position="293"/>
    </location>
</feature>
<evidence type="ECO:0000259" key="1">
    <source>
        <dbReference type="PROSITE" id="PS51340"/>
    </source>
</evidence>
<dbReference type="RefSeq" id="WP_029708508.1">
    <property type="nucleotide sequence ID" value="NZ_CP019239.1"/>
</dbReference>